<evidence type="ECO:0000256" key="41">
    <source>
        <dbReference type="ARBA" id="ARBA00049109"/>
    </source>
</evidence>
<dbReference type="InterPro" id="IPR001031">
    <property type="entry name" value="Thioesterase"/>
</dbReference>
<comment type="catalytic activity">
    <reaction evidence="13">
        <text>a (3R)-hydroxyacyl-[ACP] = a (2E)-enoyl-[ACP] + H2O</text>
        <dbReference type="Rhea" id="RHEA:13097"/>
        <dbReference type="Rhea" id="RHEA-COMP:9925"/>
        <dbReference type="Rhea" id="RHEA-COMP:9945"/>
        <dbReference type="ChEBI" id="CHEBI:15377"/>
        <dbReference type="ChEBI" id="CHEBI:78784"/>
        <dbReference type="ChEBI" id="CHEBI:78827"/>
        <dbReference type="EC" id="4.2.1.59"/>
    </reaction>
    <physiologicalReaction direction="left-to-right" evidence="13">
        <dbReference type="Rhea" id="RHEA:13098"/>
    </physiologicalReaction>
</comment>
<dbReference type="Pfam" id="PF21149">
    <property type="entry name" value="FAS_pseudo-KR"/>
    <property type="match status" value="1"/>
</dbReference>
<dbReference type="GO" id="GO:0141148">
    <property type="term" value="F:enoyl-[acyl-carrier-protein] reductase (NADPH) activity"/>
    <property type="evidence" value="ECO:0007669"/>
    <property type="project" value="UniProtKB-EC"/>
</dbReference>
<dbReference type="InterPro" id="IPR032821">
    <property type="entry name" value="PKS_assoc"/>
</dbReference>
<evidence type="ECO:0000256" key="16">
    <source>
        <dbReference type="ARBA" id="ARBA00023401"/>
    </source>
</evidence>
<dbReference type="FunFam" id="3.40.50.720:FF:000209">
    <property type="entry name" value="Polyketide synthase Pks12"/>
    <property type="match status" value="1"/>
</dbReference>
<evidence type="ECO:0000256" key="31">
    <source>
        <dbReference type="ARBA" id="ARBA00048281"/>
    </source>
</evidence>
<dbReference type="PROSITE" id="PS50075">
    <property type="entry name" value="CARRIER"/>
    <property type="match status" value="1"/>
</dbReference>
<evidence type="ECO:0000256" key="25">
    <source>
        <dbReference type="ARBA" id="ARBA00047578"/>
    </source>
</evidence>
<comment type="catalytic activity">
    <reaction evidence="34">
        <text>a fatty acyl-[ACP] + malonyl-[ACP] + H(+) = a 3-oxoacyl-[ACP] + holo-[ACP] + CO2</text>
        <dbReference type="Rhea" id="RHEA:22836"/>
        <dbReference type="Rhea" id="RHEA-COMP:9623"/>
        <dbReference type="Rhea" id="RHEA-COMP:9685"/>
        <dbReference type="Rhea" id="RHEA-COMP:9916"/>
        <dbReference type="Rhea" id="RHEA-COMP:14125"/>
        <dbReference type="ChEBI" id="CHEBI:15378"/>
        <dbReference type="ChEBI" id="CHEBI:16526"/>
        <dbReference type="ChEBI" id="CHEBI:64479"/>
        <dbReference type="ChEBI" id="CHEBI:78449"/>
        <dbReference type="ChEBI" id="CHEBI:78776"/>
        <dbReference type="ChEBI" id="CHEBI:138651"/>
        <dbReference type="EC" id="2.3.1.41"/>
    </reaction>
    <physiologicalReaction direction="left-to-right" evidence="34">
        <dbReference type="Rhea" id="RHEA:22837"/>
    </physiologicalReaction>
</comment>
<dbReference type="SMART" id="SM00829">
    <property type="entry name" value="PKS_ER"/>
    <property type="match status" value="1"/>
</dbReference>
<comment type="catalytic activity">
    <reaction evidence="22">
        <text>3-oxodecanoyl-[ACP] + NADPH + H(+) = (3R)-hydroxydecanoyl-[ACP] + NADP(+)</text>
        <dbReference type="Rhea" id="RHEA:41856"/>
        <dbReference type="Rhea" id="RHEA-COMP:9637"/>
        <dbReference type="Rhea" id="RHEA-COMP:9638"/>
        <dbReference type="ChEBI" id="CHEBI:15378"/>
        <dbReference type="ChEBI" id="CHEBI:57783"/>
        <dbReference type="ChEBI" id="CHEBI:58349"/>
        <dbReference type="ChEBI" id="CHEBI:78464"/>
        <dbReference type="ChEBI" id="CHEBI:78466"/>
    </reaction>
    <physiologicalReaction direction="left-to-right" evidence="22">
        <dbReference type="Rhea" id="RHEA:41857"/>
    </physiologicalReaction>
</comment>
<evidence type="ECO:0000256" key="46">
    <source>
        <dbReference type="ARBA" id="ARBA00049449"/>
    </source>
</evidence>
<dbReference type="Pfam" id="PF00975">
    <property type="entry name" value="Thioesterase"/>
    <property type="match status" value="1"/>
</dbReference>
<comment type="catalytic activity">
    <reaction evidence="42">
        <text>(2E)-tetradecenoyl-[ACP] + NADPH + H(+) = tetradecanoyl-[ACP] + NADP(+)</text>
        <dbReference type="Rhea" id="RHEA:41896"/>
        <dbReference type="Rhea" id="RHEA-COMP:9647"/>
        <dbReference type="Rhea" id="RHEA-COMP:9648"/>
        <dbReference type="ChEBI" id="CHEBI:15378"/>
        <dbReference type="ChEBI" id="CHEBI:57783"/>
        <dbReference type="ChEBI" id="CHEBI:58349"/>
        <dbReference type="ChEBI" id="CHEBI:78475"/>
        <dbReference type="ChEBI" id="CHEBI:78477"/>
    </reaction>
    <physiologicalReaction direction="left-to-right" evidence="42">
        <dbReference type="Rhea" id="RHEA:41897"/>
    </physiologicalReaction>
</comment>
<evidence type="ECO:0000256" key="35">
    <source>
        <dbReference type="ARBA" id="ARBA00048571"/>
    </source>
</evidence>
<comment type="catalytic activity">
    <reaction evidence="47">
        <text>(2E)-decenoyl-[ACP] + NADPH + H(+) = decanoyl-[ACP] + NADP(+)</text>
        <dbReference type="Rhea" id="RHEA:41864"/>
        <dbReference type="Rhea" id="RHEA-COMP:9639"/>
        <dbReference type="Rhea" id="RHEA-COMP:9640"/>
        <dbReference type="ChEBI" id="CHEBI:15378"/>
        <dbReference type="ChEBI" id="CHEBI:57783"/>
        <dbReference type="ChEBI" id="CHEBI:58349"/>
        <dbReference type="ChEBI" id="CHEBI:78467"/>
        <dbReference type="ChEBI" id="CHEBI:78468"/>
    </reaction>
    <physiologicalReaction direction="left-to-right" evidence="47">
        <dbReference type="Rhea" id="RHEA:41865"/>
    </physiologicalReaction>
</comment>
<dbReference type="InterPro" id="IPR001227">
    <property type="entry name" value="Ac_transferase_dom_sf"/>
</dbReference>
<evidence type="ECO:0000256" key="15">
    <source>
        <dbReference type="ARBA" id="ARBA00023399"/>
    </source>
</evidence>
<evidence type="ECO:0000256" key="49">
    <source>
        <dbReference type="PROSITE-ProRule" id="PRU01363"/>
    </source>
</evidence>
<evidence type="ECO:0000256" key="3">
    <source>
        <dbReference type="ARBA" id="ARBA00022553"/>
    </source>
</evidence>
<dbReference type="Pfam" id="PF00109">
    <property type="entry name" value="ketoacyl-synt"/>
    <property type="match status" value="1"/>
</dbReference>
<evidence type="ECO:0000256" key="5">
    <source>
        <dbReference type="ARBA" id="ARBA00022799"/>
    </source>
</evidence>
<dbReference type="InterPro" id="IPR057326">
    <property type="entry name" value="KR_dom"/>
</dbReference>
<evidence type="ECO:0000256" key="4">
    <source>
        <dbReference type="ARBA" id="ARBA00022679"/>
    </source>
</evidence>
<evidence type="ECO:0000256" key="9">
    <source>
        <dbReference type="ARBA" id="ARBA00023332"/>
    </source>
</evidence>
<sequence length="2370" mass="264159">ILINYSKYLIYKLCSLDLVLSPLSPRLISINPAKMVSVAKRNEEMNRLMIEAGKKLIKNSDDDIVISGIAGNFPDADGMEELANSLYNKVEMTSDDDRRWKLDHPEISNRTGKLKDVNKFDASAFGVHFNQAESMDPMNRILLEKSYEAIIDSGNNPFTLKGSKTGVFIGASYSESEKTWLYEKLQVDGFGVTGCVRSMLANRISYAYGFDGPSYVIDTACSSSMFAVEQGYNAIRQGYCDSAIVGGCNLCLHPFVSLQFARLGVLSSDGKCKVFDEHANGYCRSETIGCIFLQKKKNARRIYATMIHVKTNCDGYKEQGITYPSGETQQKLLQEFYEECTIDPSKIAWVEAHGTGTKVGDPEEVTALYNVFCKNRDVPLIIGSVKSNLGHAEPSSGMCSIAKVVLAMERCFIPPNIHLNTPRSDIEYFHTGEIQVVTEPTPWEGGMVGVNSFGFGGANCHVLLEWNPNGKKNGGLPEDDIPRLVNISGRTVEAVDYILKYLDGNNMDVELIKMFQDIHKDEIPSHLYRGFIILTKDKSFSQKRVEYCGMKKKVYALFSAFCTNWKPFDKSLFQFPVFHQSLLKMSQAVSIDIPYLITDSSNSMTNPVDYFVAVVASQIALYDLLTSINVSVDGYFGLSLGNLVCAYVDGCCTAEEAIQAAYHIAVIVGQSAGKGHLNAITPNLSMLMKCLVSSKSKIMEVLKKIFTSTKARSQKWLRSCGERNCDADFMFKNFISNSDINLTNDSTSPEDIVILNMGPKGMYENLDQGSLDIVDNSGIDNCTSLLVTIGRLFNNGSESDLTKLYPEVSYPVSRSTPMIAPLVRWNHDDDWYVASYQLQKKIGSGQKTFSVSLTDDESEYISGHVIDGRNLFPATGYLTLVWETMGLLKGVHCTELPVVFKNIRFQRATNMSKDGSVDFTVIIQRSSGNFEIWEGGAAIVSGRVKVCEDINNYMVPVDVPITTDKEMQYSTKDIYKELRLRGYNYNGLFRSITGLNMTDKIAKVKWHKNWVAFMDSMLQIQIMFNDTRGLFVPTSIERVVLDGKKHVQSTLSFPEDGNQDLAVYYFQEAELIKCGGIEIMGLRADAIPRRKKLAEAVMEKYQFVPNVTDTEEYNMEQTLRIFMQIILENELTINVKAIEISSKNNNEIIAPTVADVLSDLPLIQTNITVLGNPNNYEEAPPPGVTIEDKKLTGDQSSLLVMGYNLFSESQEISLDDILNVLKPEGYIITREDINTKIGSEKVVVLCSHVVGSERMLLLKKEKKAETGTTSVFTVSDEDYSWIVPSQNAFKSKECTKVIFLGPFEEQNGVLGFVNCIRKESEGQKAKCVLLLDNAIPEFQLENKFYKEQLSKDLAINIVKNGKWGTYRHLKIKEVTRKPAFHVFTNFLTRGDLSSLNWIQGPFTDMNEDNKVVIKYAALNFRDVMLATGKLAAEVVAKDRKSQSCVIGIEFCGIDKTGKRIMGVTQSGALTSIVAAHRNLTWDIPDNWTMEDAVTVPVVYATVLYAFIERGKIKKGNTILIHSGTGGVGQAAIHVALFKGCTVFTTVGTQEKRDFIIKHFPQIKENHIGNSRDTSFEQMIMRETNGRGVDIILNSLAEEKLLASVRCLAKGGQFLEIGKFDLSRNNPLGLELFAKGCSFQGVLLDLIISKHNEKDAGVIKQLMKEHIDNGCVKPINYTVFKHDQLEAAFRYMTTGKHIGKVIIDIRGDNPNSLSKNVPAMIEALPRFYCKSHKTYIIIGGLGGFGLELADFLVLRGANKLVLASRRGITNGYQSYRINIWKSYDVDVQVFTDDVTTEEGVKSLLEKASGMGSVGGIFNLAVILKDAAFENQTEDDFRCSLSPKAKATKYLDQISRKLCPELEKFVVFSSVSCGRGNGGQTNYGMANSIMERICENRVSQGLPGLAIQWGAVGDVGLVAEMMDDHNVEVVIGGTLQQRITSCLEVMDEFLMNQTGIVASMVVAEKKSRGSSSDGIVGTVVNILGIRDLSTTSLHANLAELGMDSMMAVEIKQTLEREFEVFLTPQDIRGLTIAKLQEIAAAKANEEIIKDEGRNTELPLQELEKYITHMVAEPEIYEPIVKLNSLPNDDDKIRKKLFMIPGIEGFSIVFEKLAKNMDLDVLGIQFDYTTYSETVAEIAAAFVPSVLSHLTDKTFNIAGYSFGGLIAIELVRQLENLGYQGNLILIDSSPELIKQMANTDYSDKLDNVAQVNLILMLFHYIGAGKVRAEVMESLRQLPDWDMKLDFIKQTYKTKLPISEKFLKQLFHACYCRLLSVYEFGDFPEKYISSKGSLIRPKQKVSAAMKEDYGLSKYFQSPFSVYSEDGNHITILSNLKTATKITEIINHEEPSLEKMSLLHPPVDITVVRENIKQI</sequence>
<dbReference type="Proteomes" id="UP001152798">
    <property type="component" value="Chromosome 2"/>
</dbReference>
<dbReference type="InterPro" id="IPR020843">
    <property type="entry name" value="ER"/>
</dbReference>
<comment type="catalytic activity">
    <reaction evidence="40">
        <text>(2E)-octadecenoyl-[ACP] + NADPH + H(+) = octadecanoyl-[ACP] + NADP(+)</text>
        <dbReference type="Rhea" id="RHEA:41928"/>
        <dbReference type="Rhea" id="RHEA-COMP:9655"/>
        <dbReference type="Rhea" id="RHEA-COMP:9656"/>
        <dbReference type="ChEBI" id="CHEBI:15378"/>
        <dbReference type="ChEBI" id="CHEBI:57783"/>
        <dbReference type="ChEBI" id="CHEBI:58349"/>
        <dbReference type="ChEBI" id="CHEBI:78489"/>
        <dbReference type="ChEBI" id="CHEBI:78495"/>
    </reaction>
    <physiologicalReaction direction="left-to-right" evidence="40">
        <dbReference type="Rhea" id="RHEA:41929"/>
    </physiologicalReaction>
</comment>
<comment type="catalytic activity">
    <reaction evidence="41">
        <text>decanoyl-[ACP] + malonyl-[ACP] + H(+) = 3-oxododecanoyl-[ACP] + holo-[ACP] + CO2</text>
        <dbReference type="Rhea" id="RHEA:41868"/>
        <dbReference type="Rhea" id="RHEA-COMP:9623"/>
        <dbReference type="Rhea" id="RHEA-COMP:9640"/>
        <dbReference type="Rhea" id="RHEA-COMP:9641"/>
        <dbReference type="Rhea" id="RHEA-COMP:9685"/>
        <dbReference type="ChEBI" id="CHEBI:15378"/>
        <dbReference type="ChEBI" id="CHEBI:16526"/>
        <dbReference type="ChEBI" id="CHEBI:64479"/>
        <dbReference type="ChEBI" id="CHEBI:78449"/>
        <dbReference type="ChEBI" id="CHEBI:78468"/>
        <dbReference type="ChEBI" id="CHEBI:78469"/>
    </reaction>
    <physiologicalReaction direction="left-to-right" evidence="41">
        <dbReference type="Rhea" id="RHEA:41869"/>
    </physiologicalReaction>
</comment>
<dbReference type="Gene3D" id="3.40.50.1820">
    <property type="entry name" value="alpha/beta hydrolase"/>
    <property type="match status" value="1"/>
</dbReference>
<evidence type="ECO:0000256" key="17">
    <source>
        <dbReference type="ARBA" id="ARBA00023402"/>
    </source>
</evidence>
<comment type="catalytic activity">
    <reaction evidence="46">
        <text>butanoyl-[ACP] + malonyl-[ACP] + H(+) = 3-oxohexanoyl-[ACP] + holo-[ACP] + CO2</text>
        <dbReference type="Rhea" id="RHEA:41820"/>
        <dbReference type="Rhea" id="RHEA-COMP:9623"/>
        <dbReference type="Rhea" id="RHEA-COMP:9628"/>
        <dbReference type="Rhea" id="RHEA-COMP:9629"/>
        <dbReference type="Rhea" id="RHEA-COMP:9685"/>
        <dbReference type="ChEBI" id="CHEBI:15378"/>
        <dbReference type="ChEBI" id="CHEBI:16526"/>
        <dbReference type="ChEBI" id="CHEBI:64479"/>
        <dbReference type="ChEBI" id="CHEBI:78449"/>
        <dbReference type="ChEBI" id="CHEBI:78454"/>
        <dbReference type="ChEBI" id="CHEBI:78456"/>
    </reaction>
    <physiologicalReaction direction="left-to-right" evidence="46">
        <dbReference type="Rhea" id="RHEA:41821"/>
    </physiologicalReaction>
</comment>
<dbReference type="InterPro" id="IPR049900">
    <property type="entry name" value="PKS_mFAS_DH"/>
</dbReference>
<dbReference type="GO" id="GO:0006633">
    <property type="term" value="P:fatty acid biosynthetic process"/>
    <property type="evidence" value="ECO:0007669"/>
    <property type="project" value="InterPro"/>
</dbReference>
<comment type="catalytic activity">
    <reaction evidence="21">
        <text>a (3R)-hydroxyacyl-[ACP] + NADP(+) = a 3-oxoacyl-[ACP] + NADPH + H(+)</text>
        <dbReference type="Rhea" id="RHEA:17397"/>
        <dbReference type="Rhea" id="RHEA-COMP:9916"/>
        <dbReference type="Rhea" id="RHEA-COMP:9945"/>
        <dbReference type="ChEBI" id="CHEBI:15378"/>
        <dbReference type="ChEBI" id="CHEBI:57783"/>
        <dbReference type="ChEBI" id="CHEBI:58349"/>
        <dbReference type="ChEBI" id="CHEBI:78776"/>
        <dbReference type="ChEBI" id="CHEBI:78827"/>
        <dbReference type="EC" id="1.1.1.100"/>
    </reaction>
    <physiologicalReaction direction="right-to-left" evidence="21">
        <dbReference type="Rhea" id="RHEA:17399"/>
    </physiologicalReaction>
</comment>
<dbReference type="InterPro" id="IPR014031">
    <property type="entry name" value="Ketoacyl_synth_C"/>
</dbReference>
<dbReference type="PANTHER" id="PTHR43775">
    <property type="entry name" value="FATTY ACID SYNTHASE"/>
    <property type="match status" value="1"/>
</dbReference>
<comment type="catalytic activity">
    <reaction evidence="37">
        <text>holo-[ACP] + acetyl-CoA = acetyl-[ACP] + CoA</text>
        <dbReference type="Rhea" id="RHEA:41788"/>
        <dbReference type="Rhea" id="RHEA-COMP:9621"/>
        <dbReference type="Rhea" id="RHEA-COMP:9685"/>
        <dbReference type="ChEBI" id="CHEBI:57287"/>
        <dbReference type="ChEBI" id="CHEBI:57288"/>
        <dbReference type="ChEBI" id="CHEBI:64479"/>
        <dbReference type="ChEBI" id="CHEBI:78446"/>
        <dbReference type="EC" id="2.3.1.38"/>
    </reaction>
    <physiologicalReaction direction="left-to-right" evidence="37">
        <dbReference type="Rhea" id="RHEA:41789"/>
    </physiologicalReaction>
</comment>
<dbReference type="Gene3D" id="3.90.180.10">
    <property type="entry name" value="Medium-chain alcohol dehydrogenases, catalytic domain"/>
    <property type="match status" value="1"/>
</dbReference>
<comment type="catalytic activity">
    <reaction evidence="24">
        <text>(2E)-butenoyl-[ACP] + NADPH + H(+) = butanoyl-[ACP] + NADP(+)</text>
        <dbReference type="Rhea" id="RHEA:41812"/>
        <dbReference type="Rhea" id="RHEA-COMP:9627"/>
        <dbReference type="Rhea" id="RHEA-COMP:9628"/>
        <dbReference type="ChEBI" id="CHEBI:15378"/>
        <dbReference type="ChEBI" id="CHEBI:57783"/>
        <dbReference type="ChEBI" id="CHEBI:58349"/>
        <dbReference type="ChEBI" id="CHEBI:78453"/>
        <dbReference type="ChEBI" id="CHEBI:78454"/>
    </reaction>
    <physiologicalReaction direction="left-to-right" evidence="24">
        <dbReference type="Rhea" id="RHEA:41813"/>
    </physiologicalReaction>
</comment>
<dbReference type="Pfam" id="PF00698">
    <property type="entry name" value="Acyl_transf_1"/>
    <property type="match status" value="1"/>
</dbReference>
<dbReference type="CDD" id="cd05195">
    <property type="entry name" value="enoyl_red"/>
    <property type="match status" value="1"/>
</dbReference>
<comment type="catalytic activity">
    <reaction evidence="32">
        <text>tetradecanoyl-[ACP] + H2O = tetradecanoate + holo-[ACP] + H(+)</text>
        <dbReference type="Rhea" id="RHEA:30123"/>
        <dbReference type="Rhea" id="RHEA-COMP:9648"/>
        <dbReference type="Rhea" id="RHEA-COMP:9685"/>
        <dbReference type="ChEBI" id="CHEBI:15377"/>
        <dbReference type="ChEBI" id="CHEBI:15378"/>
        <dbReference type="ChEBI" id="CHEBI:30807"/>
        <dbReference type="ChEBI" id="CHEBI:64479"/>
        <dbReference type="ChEBI" id="CHEBI:78477"/>
        <dbReference type="EC" id="3.1.2.14"/>
    </reaction>
    <physiologicalReaction direction="left-to-right" evidence="32">
        <dbReference type="Rhea" id="RHEA:30124"/>
    </physiologicalReaction>
</comment>
<dbReference type="SUPFAM" id="SSF51735">
    <property type="entry name" value="NAD(P)-binding Rossmann-fold domains"/>
    <property type="match status" value="2"/>
</dbReference>
<keyword evidence="5" id="KW-0702">S-nitrosylation</keyword>
<evidence type="ECO:0000256" key="26">
    <source>
        <dbReference type="ARBA" id="ARBA00047810"/>
    </source>
</evidence>
<dbReference type="Pfam" id="PF00550">
    <property type="entry name" value="PP-binding"/>
    <property type="match status" value="1"/>
</dbReference>
<dbReference type="Pfam" id="PF02801">
    <property type="entry name" value="Ketoacyl-synt_C"/>
    <property type="match status" value="1"/>
</dbReference>
<dbReference type="InterPro" id="IPR050091">
    <property type="entry name" value="PKS_NRPS_Biosynth_Enz"/>
</dbReference>
<evidence type="ECO:0000256" key="22">
    <source>
        <dbReference type="ARBA" id="ARBA00047440"/>
    </source>
</evidence>
<comment type="catalytic activity">
    <reaction evidence="36">
        <text>a 2,3-saturated acyl-[ACP] + NADP(+) = a (2E)-enoyl-[ACP] + NADPH + H(+)</text>
        <dbReference type="Rhea" id="RHEA:22564"/>
        <dbReference type="Rhea" id="RHEA-COMP:9925"/>
        <dbReference type="Rhea" id="RHEA-COMP:9926"/>
        <dbReference type="ChEBI" id="CHEBI:15378"/>
        <dbReference type="ChEBI" id="CHEBI:57783"/>
        <dbReference type="ChEBI" id="CHEBI:58349"/>
        <dbReference type="ChEBI" id="CHEBI:78784"/>
        <dbReference type="ChEBI" id="CHEBI:78785"/>
        <dbReference type="EC" id="1.3.1.39"/>
    </reaction>
    <physiologicalReaction direction="right-to-left" evidence="36">
        <dbReference type="Rhea" id="RHEA:22566"/>
    </physiologicalReaction>
</comment>
<dbReference type="InterPro" id="IPR049552">
    <property type="entry name" value="PKS_DH_N"/>
</dbReference>
<comment type="catalytic activity">
    <reaction evidence="38">
        <text>hexadecanoyl-[ACP] + H2O = hexadecanoate + holo-[ACP] + H(+)</text>
        <dbReference type="Rhea" id="RHEA:41932"/>
        <dbReference type="Rhea" id="RHEA-COMP:9652"/>
        <dbReference type="Rhea" id="RHEA-COMP:9685"/>
        <dbReference type="ChEBI" id="CHEBI:7896"/>
        <dbReference type="ChEBI" id="CHEBI:15377"/>
        <dbReference type="ChEBI" id="CHEBI:15378"/>
        <dbReference type="ChEBI" id="CHEBI:64479"/>
        <dbReference type="ChEBI" id="CHEBI:78483"/>
        <dbReference type="EC" id="3.1.2.14"/>
    </reaction>
    <physiologicalReaction direction="left-to-right" evidence="38">
        <dbReference type="Rhea" id="RHEA:41933"/>
    </physiologicalReaction>
</comment>
<dbReference type="Gene3D" id="3.30.70.3290">
    <property type="match status" value="2"/>
</dbReference>
<evidence type="ECO:0000313" key="53">
    <source>
        <dbReference type="EMBL" id="CAH1394199.1"/>
    </source>
</evidence>
<gene>
    <name evidence="53" type="ORF">NEZAVI_LOCUS4736</name>
</gene>
<comment type="catalytic activity">
    <reaction evidence="27">
        <text>(2E)-hexenoyl-[ACP] + NADPH + H(+) = hexanoyl-[ACP] + NADP(+)</text>
        <dbReference type="Rhea" id="RHEA:41832"/>
        <dbReference type="Rhea" id="RHEA-COMP:9631"/>
        <dbReference type="Rhea" id="RHEA-COMP:9632"/>
        <dbReference type="ChEBI" id="CHEBI:15378"/>
        <dbReference type="ChEBI" id="CHEBI:57783"/>
        <dbReference type="ChEBI" id="CHEBI:58349"/>
        <dbReference type="ChEBI" id="CHEBI:78458"/>
        <dbReference type="ChEBI" id="CHEBI:78459"/>
    </reaction>
    <physiologicalReaction direction="left-to-right" evidence="27">
        <dbReference type="Rhea" id="RHEA:41833"/>
    </physiologicalReaction>
</comment>
<dbReference type="SUPFAM" id="SSF50129">
    <property type="entry name" value="GroES-like"/>
    <property type="match status" value="1"/>
</dbReference>
<accession>A0A9P0H085</accession>
<comment type="catalytic activity">
    <reaction evidence="30">
        <text>hexadecanoyl-[ACP] + malonyl-[ACP] + H(+) = 3-oxooctadecanoyl-[ACP] + holo-[ACP] + CO2</text>
        <dbReference type="Rhea" id="RHEA:41916"/>
        <dbReference type="Rhea" id="RHEA-COMP:9623"/>
        <dbReference type="Rhea" id="RHEA-COMP:9652"/>
        <dbReference type="Rhea" id="RHEA-COMP:9653"/>
        <dbReference type="Rhea" id="RHEA-COMP:9685"/>
        <dbReference type="ChEBI" id="CHEBI:15378"/>
        <dbReference type="ChEBI" id="CHEBI:16526"/>
        <dbReference type="ChEBI" id="CHEBI:64479"/>
        <dbReference type="ChEBI" id="CHEBI:78449"/>
        <dbReference type="ChEBI" id="CHEBI:78483"/>
        <dbReference type="ChEBI" id="CHEBI:78487"/>
    </reaction>
    <physiologicalReaction direction="left-to-right" evidence="30">
        <dbReference type="Rhea" id="RHEA:41917"/>
    </physiologicalReaction>
</comment>
<evidence type="ECO:0000256" key="34">
    <source>
        <dbReference type="ARBA" id="ARBA00048506"/>
    </source>
</evidence>
<comment type="catalytic activity">
    <reaction evidence="9">
        <text>(3R)-hydroxyoctanoyl-[ACP] = (2E)-octenoyl-[ACP] + H2O</text>
        <dbReference type="Rhea" id="RHEA:41844"/>
        <dbReference type="Rhea" id="RHEA-COMP:9634"/>
        <dbReference type="Rhea" id="RHEA-COMP:9635"/>
        <dbReference type="ChEBI" id="CHEBI:15377"/>
        <dbReference type="ChEBI" id="CHEBI:78461"/>
        <dbReference type="ChEBI" id="CHEBI:78462"/>
    </reaction>
    <physiologicalReaction direction="left-to-right" evidence="9">
        <dbReference type="Rhea" id="RHEA:41845"/>
    </physiologicalReaction>
</comment>
<evidence type="ECO:0000256" key="47">
    <source>
        <dbReference type="ARBA" id="ARBA00049521"/>
    </source>
</evidence>
<dbReference type="InterPro" id="IPR014043">
    <property type="entry name" value="Acyl_transferase_dom"/>
</dbReference>
<dbReference type="InterPro" id="IPR042104">
    <property type="entry name" value="PKS_dehydratase_sf"/>
</dbReference>
<dbReference type="InterPro" id="IPR020806">
    <property type="entry name" value="PKS_PP-bd"/>
</dbReference>
<evidence type="ECO:0000256" key="43">
    <source>
        <dbReference type="ARBA" id="ARBA00049263"/>
    </source>
</evidence>
<dbReference type="InterPro" id="IPR016035">
    <property type="entry name" value="Acyl_Trfase/lysoPLipase"/>
</dbReference>
<evidence type="ECO:0000256" key="32">
    <source>
        <dbReference type="ARBA" id="ARBA00048289"/>
    </source>
</evidence>
<reference evidence="53" key="1">
    <citation type="submission" date="2022-01" db="EMBL/GenBank/DDBJ databases">
        <authorList>
            <person name="King R."/>
        </authorList>
    </citation>
    <scope>NUCLEOTIDE SEQUENCE</scope>
</reference>
<keyword evidence="8" id="KW-0511">Multifunctional enzyme</keyword>
<evidence type="ECO:0000256" key="40">
    <source>
        <dbReference type="ARBA" id="ARBA00049019"/>
    </source>
</evidence>
<evidence type="ECO:0000256" key="36">
    <source>
        <dbReference type="ARBA" id="ARBA00048650"/>
    </source>
</evidence>
<evidence type="ECO:0000259" key="51">
    <source>
        <dbReference type="PROSITE" id="PS52004"/>
    </source>
</evidence>
<dbReference type="PROSITE" id="PS52004">
    <property type="entry name" value="KS3_2"/>
    <property type="match status" value="1"/>
</dbReference>
<keyword evidence="4" id="KW-0808">Transferase</keyword>
<comment type="catalytic activity">
    <reaction evidence="28">
        <text>3-oxobutanoyl-[ACP] + NADPH + H(+) = (3R)-hydroxybutanoyl-[ACP] + NADP(+)</text>
        <dbReference type="Rhea" id="RHEA:41804"/>
        <dbReference type="Rhea" id="RHEA-COMP:9625"/>
        <dbReference type="Rhea" id="RHEA-COMP:9626"/>
        <dbReference type="ChEBI" id="CHEBI:15378"/>
        <dbReference type="ChEBI" id="CHEBI:57783"/>
        <dbReference type="ChEBI" id="CHEBI:58349"/>
        <dbReference type="ChEBI" id="CHEBI:78450"/>
        <dbReference type="ChEBI" id="CHEBI:78451"/>
    </reaction>
    <physiologicalReaction direction="left-to-right" evidence="28">
        <dbReference type="Rhea" id="RHEA:41805"/>
    </physiologicalReaction>
</comment>
<dbReference type="InterPro" id="IPR009081">
    <property type="entry name" value="PP-bd_ACP"/>
</dbReference>
<evidence type="ECO:0000256" key="19">
    <source>
        <dbReference type="ARBA" id="ARBA00047300"/>
    </source>
</evidence>
<dbReference type="GO" id="GO:0004316">
    <property type="term" value="F:3-oxoacyl-[acyl-carrier-protein] reductase (NADPH) activity"/>
    <property type="evidence" value="ECO:0007669"/>
    <property type="project" value="UniProtKB-EC"/>
</dbReference>
<evidence type="ECO:0000256" key="29">
    <source>
        <dbReference type="ARBA" id="ARBA00047961"/>
    </source>
</evidence>
<dbReference type="SMART" id="SM00822">
    <property type="entry name" value="PKS_KR"/>
    <property type="match status" value="1"/>
</dbReference>
<name>A0A9P0H085_NEZVI</name>
<protein>
    <submittedName>
        <fullName evidence="53">Uncharacterized protein</fullName>
    </submittedName>
</protein>
<comment type="catalytic activity">
    <reaction evidence="48">
        <text>octanoyl-[ACP] + malonyl-[ACP] + H(+) = 3-oxodecanoyl-[ACP] + holo-[ACP] + CO2</text>
        <dbReference type="Rhea" id="RHEA:41852"/>
        <dbReference type="Rhea" id="RHEA-COMP:9623"/>
        <dbReference type="Rhea" id="RHEA-COMP:9636"/>
        <dbReference type="Rhea" id="RHEA-COMP:9637"/>
        <dbReference type="Rhea" id="RHEA-COMP:9685"/>
        <dbReference type="ChEBI" id="CHEBI:15378"/>
        <dbReference type="ChEBI" id="CHEBI:16526"/>
        <dbReference type="ChEBI" id="CHEBI:64479"/>
        <dbReference type="ChEBI" id="CHEBI:78449"/>
        <dbReference type="ChEBI" id="CHEBI:78463"/>
        <dbReference type="ChEBI" id="CHEBI:78464"/>
    </reaction>
    <physiologicalReaction direction="left-to-right" evidence="48">
        <dbReference type="Rhea" id="RHEA:41853"/>
    </physiologicalReaction>
</comment>
<evidence type="ECO:0000256" key="30">
    <source>
        <dbReference type="ARBA" id="ARBA00048051"/>
    </source>
</evidence>
<dbReference type="CDD" id="cd00833">
    <property type="entry name" value="PKS"/>
    <property type="match status" value="1"/>
</dbReference>
<dbReference type="GO" id="GO:0016297">
    <property type="term" value="F:fatty acyl-[ACP] hydrolase activity"/>
    <property type="evidence" value="ECO:0007669"/>
    <property type="project" value="UniProtKB-EC"/>
</dbReference>
<proteinExistence type="predicted"/>
<comment type="catalytic activity">
    <reaction evidence="43">
        <text>3-oxododecanoyl-[ACP] + NADPH + H(+) = (3R)-hydroxydodecanoyl-[ACP] + NADP(+)</text>
        <dbReference type="Rhea" id="RHEA:41872"/>
        <dbReference type="Rhea" id="RHEA-COMP:9641"/>
        <dbReference type="Rhea" id="RHEA-COMP:9642"/>
        <dbReference type="ChEBI" id="CHEBI:15378"/>
        <dbReference type="ChEBI" id="CHEBI:57783"/>
        <dbReference type="ChEBI" id="CHEBI:58349"/>
        <dbReference type="ChEBI" id="CHEBI:78469"/>
        <dbReference type="ChEBI" id="CHEBI:78470"/>
    </reaction>
    <physiologicalReaction direction="left-to-right" evidence="43">
        <dbReference type="Rhea" id="RHEA:41873"/>
    </physiologicalReaction>
</comment>
<comment type="catalytic activity">
    <reaction evidence="14">
        <text>(3R)-hydroxytetradecanoyl-[ACP] = (2E)-tetradecenoyl-[ACP] + H2O</text>
        <dbReference type="Rhea" id="RHEA:41892"/>
        <dbReference type="Rhea" id="RHEA-COMP:9646"/>
        <dbReference type="Rhea" id="RHEA-COMP:9647"/>
        <dbReference type="ChEBI" id="CHEBI:15377"/>
        <dbReference type="ChEBI" id="CHEBI:78474"/>
        <dbReference type="ChEBI" id="CHEBI:78475"/>
    </reaction>
    <physiologicalReaction direction="left-to-right" evidence="14">
        <dbReference type="Rhea" id="RHEA:41893"/>
    </physiologicalReaction>
</comment>
<evidence type="ECO:0000313" key="54">
    <source>
        <dbReference type="Proteomes" id="UP001152798"/>
    </source>
</evidence>
<evidence type="ECO:0000256" key="44">
    <source>
        <dbReference type="ARBA" id="ARBA00049414"/>
    </source>
</evidence>
<dbReference type="OrthoDB" id="329835at2759"/>
<evidence type="ECO:0000256" key="24">
    <source>
        <dbReference type="ARBA" id="ARBA00047500"/>
    </source>
</evidence>
<feature type="domain" description="Ketosynthase family 3 (KS3)" evidence="51">
    <location>
        <begin position="61"/>
        <end position="466"/>
    </location>
</feature>
<evidence type="ECO:0000256" key="13">
    <source>
        <dbReference type="ARBA" id="ARBA00023394"/>
    </source>
</evidence>
<dbReference type="Gene3D" id="3.40.366.10">
    <property type="entry name" value="Malonyl-Coenzyme A Acyl Carrier Protein, domain 2"/>
    <property type="match status" value="1"/>
</dbReference>
<dbReference type="Pfam" id="PF21089">
    <property type="entry name" value="PKS_DH_N"/>
    <property type="match status" value="1"/>
</dbReference>
<keyword evidence="54" id="KW-1185">Reference proteome</keyword>
<comment type="catalytic activity">
    <reaction evidence="10">
        <text>(3R)-hydroxydodecanoyl-[ACP] = (2E)-dodecenoyl-[ACP] + H2O</text>
        <dbReference type="Rhea" id="RHEA:41876"/>
        <dbReference type="Rhea" id="RHEA-COMP:9642"/>
        <dbReference type="Rhea" id="RHEA-COMP:9643"/>
        <dbReference type="ChEBI" id="CHEBI:15377"/>
        <dbReference type="ChEBI" id="CHEBI:78470"/>
        <dbReference type="ChEBI" id="CHEBI:78472"/>
    </reaction>
    <physiologicalReaction direction="left-to-right" evidence="10">
        <dbReference type="Rhea" id="RHEA:41877"/>
    </physiologicalReaction>
</comment>
<feature type="active site" description="Proton donor; for dehydratase activity" evidence="49">
    <location>
        <position position="1015"/>
    </location>
</feature>
<comment type="catalytic activity">
    <reaction evidence="23">
        <text>tetradecanoyl-[ACP] + malonyl-[ACP] + H(+) = 3-oxohexadecanoyl-[ACP] + holo-[ACP] + CO2</text>
        <dbReference type="Rhea" id="RHEA:41900"/>
        <dbReference type="Rhea" id="RHEA-COMP:9623"/>
        <dbReference type="Rhea" id="RHEA-COMP:9648"/>
        <dbReference type="Rhea" id="RHEA-COMP:9649"/>
        <dbReference type="Rhea" id="RHEA-COMP:9685"/>
        <dbReference type="ChEBI" id="CHEBI:15378"/>
        <dbReference type="ChEBI" id="CHEBI:16526"/>
        <dbReference type="ChEBI" id="CHEBI:64479"/>
        <dbReference type="ChEBI" id="CHEBI:78449"/>
        <dbReference type="ChEBI" id="CHEBI:78477"/>
        <dbReference type="ChEBI" id="CHEBI:78478"/>
    </reaction>
    <physiologicalReaction direction="left-to-right" evidence="23">
        <dbReference type="Rhea" id="RHEA:41901"/>
    </physiologicalReaction>
</comment>
<feature type="domain" description="Carrier" evidence="50">
    <location>
        <begin position="1967"/>
        <end position="2044"/>
    </location>
</feature>
<dbReference type="SUPFAM" id="SSF47336">
    <property type="entry name" value="ACP-like"/>
    <property type="match status" value="1"/>
</dbReference>
<keyword evidence="6" id="KW-0663">Pyridoxal phosphate</keyword>
<keyword evidence="2" id="KW-0596">Phosphopantetheine</keyword>
<evidence type="ECO:0000256" key="20">
    <source>
        <dbReference type="ARBA" id="ARBA00047394"/>
    </source>
</evidence>
<comment type="catalytic activity">
    <reaction evidence="17">
        <text>(3R)-hydroxybutanoyl-[ACP] = (2E)-butenoyl-[ACP] + H2O</text>
        <dbReference type="Rhea" id="RHEA:41808"/>
        <dbReference type="Rhea" id="RHEA-COMP:9626"/>
        <dbReference type="Rhea" id="RHEA-COMP:9627"/>
        <dbReference type="ChEBI" id="CHEBI:15377"/>
        <dbReference type="ChEBI" id="CHEBI:78451"/>
        <dbReference type="ChEBI" id="CHEBI:78453"/>
    </reaction>
    <physiologicalReaction direction="left-to-right" evidence="17">
        <dbReference type="Rhea" id="RHEA:41809"/>
    </physiologicalReaction>
</comment>
<dbReference type="InterPro" id="IPR014030">
    <property type="entry name" value="Ketoacyl_synth_N"/>
</dbReference>
<evidence type="ECO:0000259" key="50">
    <source>
        <dbReference type="PROSITE" id="PS50075"/>
    </source>
</evidence>
<comment type="catalytic activity">
    <reaction evidence="39">
        <text>3-oxotetradecanoyl-[ACP] + NADPH + H(+) = (3R)-hydroxytetradecanoyl-[ACP] + NADP(+)</text>
        <dbReference type="Rhea" id="RHEA:41888"/>
        <dbReference type="Rhea" id="RHEA-COMP:9645"/>
        <dbReference type="Rhea" id="RHEA-COMP:9646"/>
        <dbReference type="ChEBI" id="CHEBI:15378"/>
        <dbReference type="ChEBI" id="CHEBI:57783"/>
        <dbReference type="ChEBI" id="CHEBI:58349"/>
        <dbReference type="ChEBI" id="CHEBI:78473"/>
        <dbReference type="ChEBI" id="CHEBI:78474"/>
    </reaction>
    <physiologicalReaction direction="left-to-right" evidence="39">
        <dbReference type="Rhea" id="RHEA:41889"/>
    </physiologicalReaction>
</comment>
<dbReference type="GO" id="GO:0019171">
    <property type="term" value="F:(3R)-hydroxyacyl-[acyl-carrier-protein] dehydratase activity"/>
    <property type="evidence" value="ECO:0007669"/>
    <property type="project" value="UniProtKB-EC"/>
</dbReference>
<dbReference type="InterPro" id="IPR018201">
    <property type="entry name" value="Ketoacyl_synth_AS"/>
</dbReference>
<evidence type="ECO:0000256" key="27">
    <source>
        <dbReference type="ARBA" id="ARBA00047897"/>
    </source>
</evidence>
<feature type="non-terminal residue" evidence="53">
    <location>
        <position position="1"/>
    </location>
</feature>
<dbReference type="Gene3D" id="1.10.1200.10">
    <property type="entry name" value="ACP-like"/>
    <property type="match status" value="1"/>
</dbReference>
<comment type="catalytic activity">
    <reaction evidence="20">
        <text>hexanoyl-[ACP] + malonyl-[ACP] + H(+) = 3-oxooctanoyl-[ACP] + holo-[ACP] + CO2</text>
        <dbReference type="Rhea" id="RHEA:41836"/>
        <dbReference type="Rhea" id="RHEA-COMP:9623"/>
        <dbReference type="Rhea" id="RHEA-COMP:9632"/>
        <dbReference type="Rhea" id="RHEA-COMP:9633"/>
        <dbReference type="Rhea" id="RHEA-COMP:9685"/>
        <dbReference type="ChEBI" id="CHEBI:15378"/>
        <dbReference type="ChEBI" id="CHEBI:16526"/>
        <dbReference type="ChEBI" id="CHEBI:64479"/>
        <dbReference type="ChEBI" id="CHEBI:78449"/>
        <dbReference type="ChEBI" id="CHEBI:78459"/>
        <dbReference type="ChEBI" id="CHEBI:78460"/>
    </reaction>
    <physiologicalReaction direction="left-to-right" evidence="20">
        <dbReference type="Rhea" id="RHEA:41837"/>
    </physiologicalReaction>
</comment>
<dbReference type="SMART" id="SM00823">
    <property type="entry name" value="PKS_PP"/>
    <property type="match status" value="1"/>
</dbReference>
<dbReference type="CDD" id="cd08954">
    <property type="entry name" value="KR_1_FAS_SDR_x"/>
    <property type="match status" value="1"/>
</dbReference>
<evidence type="ECO:0000256" key="12">
    <source>
        <dbReference type="ARBA" id="ARBA00023388"/>
    </source>
</evidence>
<evidence type="ECO:0000256" key="37">
    <source>
        <dbReference type="ARBA" id="ARBA00048691"/>
    </source>
</evidence>
<evidence type="ECO:0000259" key="52">
    <source>
        <dbReference type="PROSITE" id="PS52019"/>
    </source>
</evidence>
<comment type="catalytic activity">
    <reaction evidence="19">
        <text>3-oxooctadecanoyl-[ACP] + NADPH + H(+) = (3R)-hydroxyoctadecanoyl-[ACP] + NADP(+)</text>
        <dbReference type="Rhea" id="RHEA:41920"/>
        <dbReference type="Rhea" id="RHEA-COMP:9653"/>
        <dbReference type="Rhea" id="RHEA-COMP:9654"/>
        <dbReference type="ChEBI" id="CHEBI:15378"/>
        <dbReference type="ChEBI" id="CHEBI:57783"/>
        <dbReference type="ChEBI" id="CHEBI:58349"/>
        <dbReference type="ChEBI" id="CHEBI:78487"/>
        <dbReference type="ChEBI" id="CHEBI:78488"/>
    </reaction>
    <physiologicalReaction direction="left-to-right" evidence="19">
        <dbReference type="Rhea" id="RHEA:41921"/>
    </physiologicalReaction>
</comment>
<dbReference type="InterPro" id="IPR036736">
    <property type="entry name" value="ACP-like_sf"/>
</dbReference>
<evidence type="ECO:0000256" key="8">
    <source>
        <dbReference type="ARBA" id="ARBA00023268"/>
    </source>
</evidence>
<dbReference type="Gene3D" id="3.10.129.110">
    <property type="entry name" value="Polyketide synthase dehydratase"/>
    <property type="match status" value="1"/>
</dbReference>
<dbReference type="EMBL" id="OV725078">
    <property type="protein sequence ID" value="CAH1394199.1"/>
    <property type="molecule type" value="Genomic_DNA"/>
</dbReference>
<keyword evidence="3" id="KW-0597">Phosphoprotein</keyword>
<dbReference type="SUPFAM" id="SSF53901">
    <property type="entry name" value="Thiolase-like"/>
    <property type="match status" value="1"/>
</dbReference>
<evidence type="ECO:0000256" key="38">
    <source>
        <dbReference type="ARBA" id="ARBA00048704"/>
    </source>
</evidence>
<evidence type="ECO:0000256" key="33">
    <source>
        <dbReference type="ARBA" id="ARBA00048420"/>
    </source>
</evidence>
<keyword evidence="7" id="KW-0007">Acetylation</keyword>
<dbReference type="GO" id="GO:0031177">
    <property type="term" value="F:phosphopantetheine binding"/>
    <property type="evidence" value="ECO:0007669"/>
    <property type="project" value="InterPro"/>
</dbReference>
<comment type="catalytic activity">
    <reaction evidence="29">
        <text>acetyl-[ACP] + malonyl-[ACP] + H(+) = 3-oxobutanoyl-[ACP] + holo-[ACP] + CO2</text>
        <dbReference type="Rhea" id="RHEA:41800"/>
        <dbReference type="Rhea" id="RHEA-COMP:9621"/>
        <dbReference type="Rhea" id="RHEA-COMP:9623"/>
        <dbReference type="Rhea" id="RHEA-COMP:9625"/>
        <dbReference type="Rhea" id="RHEA-COMP:9685"/>
        <dbReference type="ChEBI" id="CHEBI:15378"/>
        <dbReference type="ChEBI" id="CHEBI:16526"/>
        <dbReference type="ChEBI" id="CHEBI:64479"/>
        <dbReference type="ChEBI" id="CHEBI:78446"/>
        <dbReference type="ChEBI" id="CHEBI:78449"/>
        <dbReference type="ChEBI" id="CHEBI:78450"/>
    </reaction>
    <physiologicalReaction direction="left-to-right" evidence="29">
        <dbReference type="Rhea" id="RHEA:41801"/>
    </physiologicalReaction>
</comment>
<comment type="catalytic activity">
    <reaction evidence="33">
        <text>(2E)-octenoyl-[ACP] + NADPH + H(+) = octanoyl-[ACP] + NADP(+)</text>
        <dbReference type="Rhea" id="RHEA:41848"/>
        <dbReference type="Rhea" id="RHEA-COMP:9635"/>
        <dbReference type="Rhea" id="RHEA-COMP:9636"/>
        <dbReference type="ChEBI" id="CHEBI:15378"/>
        <dbReference type="ChEBI" id="CHEBI:57783"/>
        <dbReference type="ChEBI" id="CHEBI:58349"/>
        <dbReference type="ChEBI" id="CHEBI:78462"/>
        <dbReference type="ChEBI" id="CHEBI:78463"/>
    </reaction>
    <physiologicalReaction direction="left-to-right" evidence="33">
        <dbReference type="Rhea" id="RHEA:41849"/>
    </physiologicalReaction>
</comment>
<dbReference type="InterPro" id="IPR036291">
    <property type="entry name" value="NAD(P)-bd_dom_sf"/>
</dbReference>
<evidence type="ECO:0000256" key="7">
    <source>
        <dbReference type="ARBA" id="ARBA00022990"/>
    </source>
</evidence>
<comment type="catalytic activity">
    <reaction evidence="44">
        <text>3-oxohexadecanoyl-[ACP] + NADPH + H(+) = (3R)-hydroxyhexadecanoyl-[ACP] + NADP(+)</text>
        <dbReference type="Rhea" id="RHEA:41904"/>
        <dbReference type="Rhea" id="RHEA-COMP:9649"/>
        <dbReference type="Rhea" id="RHEA-COMP:9650"/>
        <dbReference type="ChEBI" id="CHEBI:15378"/>
        <dbReference type="ChEBI" id="CHEBI:57783"/>
        <dbReference type="ChEBI" id="CHEBI:58349"/>
        <dbReference type="ChEBI" id="CHEBI:78478"/>
        <dbReference type="ChEBI" id="CHEBI:78480"/>
    </reaction>
    <physiologicalReaction direction="left-to-right" evidence="44">
        <dbReference type="Rhea" id="RHEA:41905"/>
    </physiologicalReaction>
</comment>
<dbReference type="GO" id="GO:0004312">
    <property type="term" value="F:fatty acid synthase activity"/>
    <property type="evidence" value="ECO:0007669"/>
    <property type="project" value="TreeGrafter"/>
</dbReference>
<evidence type="ECO:0000256" key="2">
    <source>
        <dbReference type="ARBA" id="ARBA00022450"/>
    </source>
</evidence>
<dbReference type="InterPro" id="IPR020841">
    <property type="entry name" value="PKS_Beta-ketoAc_synthase_dom"/>
</dbReference>
<dbReference type="SUPFAM" id="SSF53474">
    <property type="entry name" value="alpha/beta-Hydrolases"/>
    <property type="match status" value="1"/>
</dbReference>
<comment type="catalytic activity">
    <reaction evidence="31">
        <text>(2E)-dodecenoyl-[ACP] + NADPH + H(+) = dodecanoyl-[ACP] + NADP(+)</text>
        <dbReference type="Rhea" id="RHEA:41880"/>
        <dbReference type="Rhea" id="RHEA-COMP:9643"/>
        <dbReference type="Rhea" id="RHEA-COMP:9644"/>
        <dbReference type="ChEBI" id="CHEBI:15378"/>
        <dbReference type="ChEBI" id="CHEBI:57783"/>
        <dbReference type="ChEBI" id="CHEBI:58349"/>
        <dbReference type="ChEBI" id="CHEBI:65264"/>
        <dbReference type="ChEBI" id="CHEBI:78472"/>
    </reaction>
    <physiologicalReaction direction="left-to-right" evidence="31">
        <dbReference type="Rhea" id="RHEA:41881"/>
    </physiologicalReaction>
</comment>
<dbReference type="SUPFAM" id="SSF52151">
    <property type="entry name" value="FabD/lysophospholipase-like"/>
    <property type="match status" value="1"/>
</dbReference>
<evidence type="ECO:0000256" key="11">
    <source>
        <dbReference type="ARBA" id="ARBA00023373"/>
    </source>
</evidence>
<comment type="catalytic activity">
    <reaction evidence="16">
        <text>(3R)-hydroxyhexadecanoyl-[ACP] = (2E)-hexadecenoyl-[ACP] + H2O</text>
        <dbReference type="Rhea" id="RHEA:41908"/>
        <dbReference type="Rhea" id="RHEA-COMP:9650"/>
        <dbReference type="Rhea" id="RHEA-COMP:9651"/>
        <dbReference type="ChEBI" id="CHEBI:15377"/>
        <dbReference type="ChEBI" id="CHEBI:78480"/>
        <dbReference type="ChEBI" id="CHEBI:78481"/>
    </reaction>
    <physiologicalReaction direction="left-to-right" evidence="16">
        <dbReference type="Rhea" id="RHEA:41909"/>
    </physiologicalReaction>
</comment>
<feature type="domain" description="PKS/mFAS DH" evidence="52">
    <location>
        <begin position="827"/>
        <end position="1093"/>
    </location>
</feature>
<evidence type="ECO:0000256" key="39">
    <source>
        <dbReference type="ARBA" id="ARBA00048935"/>
    </source>
</evidence>
<comment type="catalytic activity">
    <reaction evidence="45">
        <text>3-oxooctanoyl-[ACP] + NADPH + H(+) = (3R)-hydroxyoctanoyl-[ACP] + NADP(+)</text>
        <dbReference type="Rhea" id="RHEA:41840"/>
        <dbReference type="Rhea" id="RHEA-COMP:9633"/>
        <dbReference type="Rhea" id="RHEA-COMP:9634"/>
        <dbReference type="ChEBI" id="CHEBI:15378"/>
        <dbReference type="ChEBI" id="CHEBI:57783"/>
        <dbReference type="ChEBI" id="CHEBI:58349"/>
        <dbReference type="ChEBI" id="CHEBI:78460"/>
        <dbReference type="ChEBI" id="CHEBI:78461"/>
    </reaction>
    <physiologicalReaction direction="left-to-right" evidence="45">
        <dbReference type="Rhea" id="RHEA:41841"/>
    </physiologicalReaction>
</comment>
<dbReference type="Pfam" id="PF13602">
    <property type="entry name" value="ADH_zinc_N_2"/>
    <property type="match status" value="1"/>
</dbReference>
<comment type="function">
    <text evidence="18">Fatty acid synthetase is a multifunctional enzyme that catalyzes the de novo biosynthesis of long-chain saturated fatty acids starting from acetyl-CoA and malonyl-CoA in the presence of NADPH. This multifunctional protein contains 7 catalytic activities and a site for the binding of the prosthetic group 4'-phosphopantetheine of the acyl carrier protein ([ACP]) domain.</text>
</comment>
<comment type="catalytic activity">
    <reaction evidence="35">
        <text>3-oxohexanoyl-[ACP] + NADPH + H(+) = (3R)-hydroxyhexanoyl-[ACP] + NADP(+)</text>
        <dbReference type="Rhea" id="RHEA:41824"/>
        <dbReference type="Rhea" id="RHEA-COMP:9629"/>
        <dbReference type="Rhea" id="RHEA-COMP:9630"/>
        <dbReference type="ChEBI" id="CHEBI:15378"/>
        <dbReference type="ChEBI" id="CHEBI:57783"/>
        <dbReference type="ChEBI" id="CHEBI:58349"/>
        <dbReference type="ChEBI" id="CHEBI:78456"/>
        <dbReference type="ChEBI" id="CHEBI:78457"/>
    </reaction>
    <physiologicalReaction direction="left-to-right" evidence="35">
        <dbReference type="Rhea" id="RHEA:41825"/>
    </physiologicalReaction>
</comment>
<evidence type="ECO:0000256" key="1">
    <source>
        <dbReference type="ARBA" id="ARBA00005189"/>
    </source>
</evidence>
<organism evidence="53 54">
    <name type="scientific">Nezara viridula</name>
    <name type="common">Southern green stink bug</name>
    <name type="synonym">Cimex viridulus</name>
    <dbReference type="NCBI Taxonomy" id="85310"/>
    <lineage>
        <taxon>Eukaryota</taxon>
        <taxon>Metazoa</taxon>
        <taxon>Ecdysozoa</taxon>
        <taxon>Arthropoda</taxon>
        <taxon>Hexapoda</taxon>
        <taxon>Insecta</taxon>
        <taxon>Pterygota</taxon>
        <taxon>Neoptera</taxon>
        <taxon>Paraneoptera</taxon>
        <taxon>Hemiptera</taxon>
        <taxon>Heteroptera</taxon>
        <taxon>Panheteroptera</taxon>
        <taxon>Pentatomomorpha</taxon>
        <taxon>Pentatomoidea</taxon>
        <taxon>Pentatomidae</taxon>
        <taxon>Pentatominae</taxon>
        <taxon>Nezara</taxon>
    </lineage>
</organism>
<evidence type="ECO:0000256" key="14">
    <source>
        <dbReference type="ARBA" id="ARBA00023398"/>
    </source>
</evidence>
<comment type="pathway">
    <text evidence="1">Lipid metabolism.</text>
</comment>
<dbReference type="SMART" id="SM00825">
    <property type="entry name" value="PKS_KS"/>
    <property type="match status" value="1"/>
</dbReference>
<dbReference type="GO" id="GO:0004313">
    <property type="term" value="F:[acyl-carrier-protein] S-acetyltransferase activity"/>
    <property type="evidence" value="ECO:0007669"/>
    <property type="project" value="UniProtKB-EC"/>
</dbReference>
<evidence type="ECO:0000256" key="48">
    <source>
        <dbReference type="ARBA" id="ARBA00049533"/>
    </source>
</evidence>
<feature type="active site" description="Proton acceptor; for dehydratase activity" evidence="49">
    <location>
        <position position="864"/>
    </location>
</feature>
<dbReference type="Gene3D" id="3.40.47.10">
    <property type="match status" value="1"/>
</dbReference>
<evidence type="ECO:0000256" key="18">
    <source>
        <dbReference type="ARBA" id="ARBA00023442"/>
    </source>
</evidence>
<dbReference type="InterPro" id="IPR013968">
    <property type="entry name" value="PKS_KR"/>
</dbReference>
<dbReference type="InterPro" id="IPR049391">
    <property type="entry name" value="FAS_pseudo-KR"/>
</dbReference>
<evidence type="ECO:0000256" key="10">
    <source>
        <dbReference type="ARBA" id="ARBA00023351"/>
    </source>
</evidence>
<dbReference type="GO" id="GO:0004315">
    <property type="term" value="F:3-oxoacyl-[acyl-carrier-protein] synthase activity"/>
    <property type="evidence" value="ECO:0007669"/>
    <property type="project" value="UniProtKB-EC"/>
</dbReference>
<comment type="catalytic activity">
    <reaction evidence="15">
        <text>(3R)-hydroxyoctadecanoyl-[ACP] = (2E)-octadecenoyl-[ACP] + H2O</text>
        <dbReference type="Rhea" id="RHEA:41924"/>
        <dbReference type="Rhea" id="RHEA-COMP:9654"/>
        <dbReference type="Rhea" id="RHEA-COMP:9655"/>
        <dbReference type="ChEBI" id="CHEBI:15377"/>
        <dbReference type="ChEBI" id="CHEBI:78488"/>
        <dbReference type="ChEBI" id="CHEBI:78489"/>
    </reaction>
    <physiologicalReaction direction="left-to-right" evidence="15">
        <dbReference type="Rhea" id="RHEA:41925"/>
    </physiologicalReaction>
</comment>
<evidence type="ECO:0000256" key="45">
    <source>
        <dbReference type="ARBA" id="ARBA00049422"/>
    </source>
</evidence>
<dbReference type="InterPro" id="IPR029058">
    <property type="entry name" value="AB_hydrolase_fold"/>
</dbReference>
<comment type="catalytic activity">
    <reaction evidence="11">
        <text>(3R)-hydroxyhexanoyl-[ACP] = (2E)-hexenoyl-[ACP] + H2O</text>
        <dbReference type="Rhea" id="RHEA:41828"/>
        <dbReference type="Rhea" id="RHEA-COMP:9630"/>
        <dbReference type="Rhea" id="RHEA-COMP:9631"/>
        <dbReference type="ChEBI" id="CHEBI:15377"/>
        <dbReference type="ChEBI" id="CHEBI:78457"/>
        <dbReference type="ChEBI" id="CHEBI:78458"/>
    </reaction>
    <physiologicalReaction direction="left-to-right" evidence="11">
        <dbReference type="Rhea" id="RHEA:41829"/>
    </physiologicalReaction>
</comment>
<comment type="catalytic activity">
    <reaction evidence="25">
        <text>dodecanoyl-[ACP] + malonyl-[ACP] + H(+) = 3-oxotetradecanoyl-[ACP] + holo-[ACP] + CO2</text>
        <dbReference type="Rhea" id="RHEA:41884"/>
        <dbReference type="Rhea" id="RHEA-COMP:9623"/>
        <dbReference type="Rhea" id="RHEA-COMP:9644"/>
        <dbReference type="Rhea" id="RHEA-COMP:9645"/>
        <dbReference type="Rhea" id="RHEA-COMP:9685"/>
        <dbReference type="ChEBI" id="CHEBI:15378"/>
        <dbReference type="ChEBI" id="CHEBI:16526"/>
        <dbReference type="ChEBI" id="CHEBI:64479"/>
        <dbReference type="ChEBI" id="CHEBI:65264"/>
        <dbReference type="ChEBI" id="CHEBI:78449"/>
        <dbReference type="ChEBI" id="CHEBI:78473"/>
    </reaction>
    <physiologicalReaction direction="left-to-right" evidence="25">
        <dbReference type="Rhea" id="RHEA:41885"/>
    </physiologicalReaction>
</comment>
<evidence type="ECO:0000256" key="6">
    <source>
        <dbReference type="ARBA" id="ARBA00022898"/>
    </source>
</evidence>
<dbReference type="PROSITE" id="PS00606">
    <property type="entry name" value="KS3_1"/>
    <property type="match status" value="1"/>
</dbReference>
<dbReference type="InterPro" id="IPR011032">
    <property type="entry name" value="GroES-like_sf"/>
</dbReference>
<evidence type="ECO:0000256" key="42">
    <source>
        <dbReference type="ARBA" id="ARBA00049171"/>
    </source>
</evidence>
<dbReference type="PROSITE" id="PS52019">
    <property type="entry name" value="PKS_MFAS_DH"/>
    <property type="match status" value="1"/>
</dbReference>
<evidence type="ECO:0000256" key="23">
    <source>
        <dbReference type="ARBA" id="ARBA00047451"/>
    </source>
</evidence>
<feature type="region of interest" description="N-terminal hotdog fold" evidence="49">
    <location>
        <begin position="827"/>
        <end position="951"/>
    </location>
</feature>
<dbReference type="Pfam" id="PF16197">
    <property type="entry name" value="KAsynt_C_assoc"/>
    <property type="match status" value="1"/>
</dbReference>
<evidence type="ECO:0000256" key="21">
    <source>
        <dbReference type="ARBA" id="ARBA00047400"/>
    </source>
</evidence>
<comment type="catalytic activity">
    <reaction evidence="12">
        <text>(3R)-hydroxydecanoyl-[ACP] = (2E)-decenoyl-[ACP] + H2O</text>
        <dbReference type="Rhea" id="RHEA:41860"/>
        <dbReference type="Rhea" id="RHEA-COMP:9638"/>
        <dbReference type="Rhea" id="RHEA-COMP:9639"/>
        <dbReference type="ChEBI" id="CHEBI:15377"/>
        <dbReference type="ChEBI" id="CHEBI:78466"/>
        <dbReference type="ChEBI" id="CHEBI:78467"/>
    </reaction>
    <physiologicalReaction direction="left-to-right" evidence="12">
        <dbReference type="Rhea" id="RHEA:41861"/>
    </physiologicalReaction>
</comment>
<dbReference type="Pfam" id="PF08659">
    <property type="entry name" value="KR"/>
    <property type="match status" value="1"/>
</dbReference>
<comment type="catalytic activity">
    <reaction evidence="26">
        <text>(2E)-hexadecenoyl-[ACP] + NADPH + H(+) = hexadecanoyl-[ACP] + NADP(+)</text>
        <dbReference type="Rhea" id="RHEA:41912"/>
        <dbReference type="Rhea" id="RHEA-COMP:9651"/>
        <dbReference type="Rhea" id="RHEA-COMP:9652"/>
        <dbReference type="ChEBI" id="CHEBI:15378"/>
        <dbReference type="ChEBI" id="CHEBI:57783"/>
        <dbReference type="ChEBI" id="CHEBI:58349"/>
        <dbReference type="ChEBI" id="CHEBI:78481"/>
        <dbReference type="ChEBI" id="CHEBI:78483"/>
    </reaction>
    <physiologicalReaction direction="left-to-right" evidence="26">
        <dbReference type="Rhea" id="RHEA:41913"/>
    </physiologicalReaction>
</comment>
<dbReference type="Gene3D" id="3.40.50.720">
    <property type="entry name" value="NAD(P)-binding Rossmann-like Domain"/>
    <property type="match status" value="1"/>
</dbReference>
<dbReference type="PANTHER" id="PTHR43775:SF23">
    <property type="entry name" value="FATTY ACID SYNTHASE 3"/>
    <property type="match status" value="1"/>
</dbReference>
<feature type="region of interest" description="C-terminal hotdog fold" evidence="49">
    <location>
        <begin position="966"/>
        <end position="1093"/>
    </location>
</feature>
<evidence type="ECO:0000256" key="28">
    <source>
        <dbReference type="ARBA" id="ARBA00047953"/>
    </source>
</evidence>
<dbReference type="InterPro" id="IPR016039">
    <property type="entry name" value="Thiolase-like"/>
</dbReference>